<feature type="region of interest" description="Disordered" evidence="1">
    <location>
        <begin position="161"/>
        <end position="200"/>
    </location>
</feature>
<feature type="compositionally biased region" description="Polar residues" evidence="1">
    <location>
        <begin position="21"/>
        <end position="33"/>
    </location>
</feature>
<evidence type="ECO:0000313" key="3">
    <source>
        <dbReference type="Proteomes" id="UP001219518"/>
    </source>
</evidence>
<dbReference type="PANTHER" id="PTHR46579:SF1">
    <property type="entry name" value="F5_8 TYPE C DOMAIN-CONTAINING PROTEIN"/>
    <property type="match status" value="1"/>
</dbReference>
<protein>
    <submittedName>
        <fullName evidence="2">Halomucin</fullName>
    </submittedName>
</protein>
<feature type="compositionally biased region" description="Acidic residues" evidence="1">
    <location>
        <begin position="166"/>
        <end position="200"/>
    </location>
</feature>
<feature type="compositionally biased region" description="Low complexity" evidence="1">
    <location>
        <begin position="90"/>
        <end position="114"/>
    </location>
</feature>
<reference evidence="2" key="2">
    <citation type="journal article" date="2023" name="BMC Genomics">
        <title>Pest status, molecular evolution, and epigenetic factors derived from the genome assembly of Frankliniella fusca, a thysanopteran phytovirus vector.</title>
        <authorList>
            <person name="Catto M.A."/>
            <person name="Labadie P.E."/>
            <person name="Jacobson A.L."/>
            <person name="Kennedy G.G."/>
            <person name="Srinivasan R."/>
            <person name="Hunt B.G."/>
        </authorList>
    </citation>
    <scope>NUCLEOTIDE SEQUENCE</scope>
    <source>
        <strain evidence="2">PL_HMW_Pooled</strain>
    </source>
</reference>
<dbReference type="PANTHER" id="PTHR46579">
    <property type="entry name" value="F5/8 TYPE C DOMAIN-CONTAINING PROTEIN-RELATED"/>
    <property type="match status" value="1"/>
</dbReference>
<keyword evidence="3" id="KW-1185">Reference proteome</keyword>
<evidence type="ECO:0000313" key="2">
    <source>
        <dbReference type="EMBL" id="KAK3912918.1"/>
    </source>
</evidence>
<proteinExistence type="predicted"/>
<organism evidence="2 3">
    <name type="scientific">Frankliniella fusca</name>
    <dbReference type="NCBI Taxonomy" id="407009"/>
    <lineage>
        <taxon>Eukaryota</taxon>
        <taxon>Metazoa</taxon>
        <taxon>Ecdysozoa</taxon>
        <taxon>Arthropoda</taxon>
        <taxon>Hexapoda</taxon>
        <taxon>Insecta</taxon>
        <taxon>Pterygota</taxon>
        <taxon>Neoptera</taxon>
        <taxon>Paraneoptera</taxon>
        <taxon>Thysanoptera</taxon>
        <taxon>Terebrantia</taxon>
        <taxon>Thripoidea</taxon>
        <taxon>Thripidae</taxon>
        <taxon>Frankliniella</taxon>
    </lineage>
</organism>
<feature type="non-terminal residue" evidence="2">
    <location>
        <position position="1"/>
    </location>
</feature>
<reference evidence="2" key="1">
    <citation type="submission" date="2021-07" db="EMBL/GenBank/DDBJ databases">
        <authorList>
            <person name="Catto M.A."/>
            <person name="Jacobson A."/>
            <person name="Kennedy G."/>
            <person name="Labadie P."/>
            <person name="Hunt B.G."/>
            <person name="Srinivasan R."/>
        </authorList>
    </citation>
    <scope>NUCLEOTIDE SEQUENCE</scope>
    <source>
        <strain evidence="2">PL_HMW_Pooled</strain>
        <tissue evidence="2">Head</tissue>
    </source>
</reference>
<feature type="compositionally biased region" description="Polar residues" evidence="1">
    <location>
        <begin position="46"/>
        <end position="69"/>
    </location>
</feature>
<evidence type="ECO:0000256" key="1">
    <source>
        <dbReference type="SAM" id="MobiDB-lite"/>
    </source>
</evidence>
<comment type="caution">
    <text evidence="2">The sequence shown here is derived from an EMBL/GenBank/DDBJ whole genome shotgun (WGS) entry which is preliminary data.</text>
</comment>
<accession>A0AAE1LAW9</accession>
<dbReference type="Proteomes" id="UP001219518">
    <property type="component" value="Unassembled WGS sequence"/>
</dbReference>
<feature type="compositionally biased region" description="Acidic residues" evidence="1">
    <location>
        <begin position="117"/>
        <end position="126"/>
    </location>
</feature>
<gene>
    <name evidence="2" type="ORF">KUF71_022372</name>
</gene>
<sequence>DELADSSISDSISPSPHSSIQNNEDSGDSQSEFHQVADQMKDACETPSQGSSHQNMYESEQVADSSITESIFPVHRNHSTTEDSGDLQGSSSNEESTSDTSSYSVSESEYCPSSDNENYDTDEFSSDLECFEAHYLEEEEEHHQENQNNDDIVNQVDILAGNGNLEDPDDDPDDPGNPDDPDDRNEEGSSSEDSEEEDVAEVANFHTEQLNRNVRLFQNLTVGEVLCLELASAVRHRKTFESIIDQCKNLNLLFGPHCFPESKTKLWSSIMLNKAGIQFHLYCGYQPCGRYIGRRERFHHIVRCRCNNYEAPVKKAKFFVTLDIKSQLKYFLSIPGIWEKLQYPQTRQKISPTAIEDILDGAHYLRLKEDGGPLADPNNFSYIFSFDGVKVSKKGSLKATPLYIRINELPPELRQKFHFPVAIFIDNKEPKSKCFLKPFVRQARRLAQEGLDWIPDGANNINSKFIPLGFCVDSPVRYDMLCLSKWDSECGCTYCTHRGVRVAGSQRYPFVNMQGIPPFHDRSHEGMIAAMINVHQNNDVQNYEGHKGLSPLMLLEPYLDLREGQAVDDLHQDHEGSAADLTELLLTTPDARRNRNLANVALLRAIDDKMLSIKTPGRISRKPRSITKMSSYTGSEWRNWLFYYGVPCLLDLIKPEYLDILAALSHACYLLSQDSIEPQHIEHAERLFQRVATRFENTFGVGCLKYNLHVTTMHKVRCVRNLGNPFAYSTYNFESLHRKVIGKVTSPKGAIMQVITRSMLYLSVNASQYDERLSEDVRIRVQEILNPYQLQKVQQVGPHSYVVGRGNERQLHPDEVEVMAREEIQVNNVVEYKSVLVKSTRYWSSTAQNQNIKSNDSFIYTSQNTFCSIRNIVSFVNDNGEEKCGAFVYEHDVAQIVPVARHLSILRNNDADILHFIYLSEVRCPAIMMNMGGIVYASSVPNCFEID</sequence>
<feature type="compositionally biased region" description="Low complexity" evidence="1">
    <location>
        <begin position="1"/>
        <end position="20"/>
    </location>
</feature>
<dbReference type="AlphaFoldDB" id="A0AAE1LAW9"/>
<feature type="region of interest" description="Disordered" evidence="1">
    <location>
        <begin position="1"/>
        <end position="126"/>
    </location>
</feature>
<dbReference type="EMBL" id="JAHWGI010000307">
    <property type="protein sequence ID" value="KAK3912918.1"/>
    <property type="molecule type" value="Genomic_DNA"/>
</dbReference>
<name>A0AAE1LAW9_9NEOP</name>